<reference evidence="1" key="1">
    <citation type="journal article" date="2014" name="Front. Microbiol.">
        <title>High frequency of phylogenetically diverse reductive dehalogenase-homologous genes in deep subseafloor sedimentary metagenomes.</title>
        <authorList>
            <person name="Kawai M."/>
            <person name="Futagami T."/>
            <person name="Toyoda A."/>
            <person name="Takaki Y."/>
            <person name="Nishi S."/>
            <person name="Hori S."/>
            <person name="Arai W."/>
            <person name="Tsubouchi T."/>
            <person name="Morono Y."/>
            <person name="Uchiyama I."/>
            <person name="Ito T."/>
            <person name="Fujiyama A."/>
            <person name="Inagaki F."/>
            <person name="Takami H."/>
        </authorList>
    </citation>
    <scope>NUCLEOTIDE SEQUENCE</scope>
    <source>
        <strain evidence="1">Expedition CK06-06</strain>
    </source>
</reference>
<organism evidence="1">
    <name type="scientific">marine sediment metagenome</name>
    <dbReference type="NCBI Taxonomy" id="412755"/>
    <lineage>
        <taxon>unclassified sequences</taxon>
        <taxon>metagenomes</taxon>
        <taxon>ecological metagenomes</taxon>
    </lineage>
</organism>
<accession>X1P8L0</accession>
<gene>
    <name evidence="1" type="ORF">S06H3_64367</name>
</gene>
<feature type="non-terminal residue" evidence="1">
    <location>
        <position position="1"/>
    </location>
</feature>
<evidence type="ECO:0000313" key="1">
    <source>
        <dbReference type="EMBL" id="GAI52632.1"/>
    </source>
</evidence>
<comment type="caution">
    <text evidence="1">The sequence shown here is derived from an EMBL/GenBank/DDBJ whole genome shotgun (WGS) entry which is preliminary data.</text>
</comment>
<dbReference type="AlphaFoldDB" id="X1P8L0"/>
<proteinExistence type="predicted"/>
<name>X1P8L0_9ZZZZ</name>
<sequence>RTYNTPVVPAKLHLLPTRQLHVARHMVYDIH</sequence>
<protein>
    <submittedName>
        <fullName evidence="1">Uncharacterized protein</fullName>
    </submittedName>
</protein>
<dbReference type="EMBL" id="BARV01042972">
    <property type="protein sequence ID" value="GAI52632.1"/>
    <property type="molecule type" value="Genomic_DNA"/>
</dbReference>